<accession>A0ABQ5IZ20</accession>
<gene>
    <name evidence="1" type="ORF">Tco_1121905</name>
</gene>
<dbReference type="PANTHER" id="PTHR11439">
    <property type="entry name" value="GAG-POL-RELATED RETROTRANSPOSON"/>
    <property type="match status" value="1"/>
</dbReference>
<evidence type="ECO:0008006" key="3">
    <source>
        <dbReference type="Google" id="ProtNLM"/>
    </source>
</evidence>
<dbReference type="EMBL" id="BQNB010021351">
    <property type="protein sequence ID" value="GJU05475.1"/>
    <property type="molecule type" value="Genomic_DNA"/>
</dbReference>
<sequence>MVDRTKLEKDLQGKIVDPTHYRGMIGSLMYLTSSRPDLVFAVCMCARYQARPIEKHLHAVKRIFRYLRGTTNMGLWYSKDTIIALTAYADVDHAGCQDTRRSTYGSA</sequence>
<comment type="caution">
    <text evidence="1">The sequence shown here is derived from an EMBL/GenBank/DDBJ whole genome shotgun (WGS) entry which is preliminary data.</text>
</comment>
<name>A0ABQ5IZ20_9ASTR</name>
<evidence type="ECO:0000313" key="1">
    <source>
        <dbReference type="EMBL" id="GJU05475.1"/>
    </source>
</evidence>
<proteinExistence type="predicted"/>
<protein>
    <recommendedName>
        <fullName evidence="3">Reverse transcriptase Ty1/copia-type domain-containing protein</fullName>
    </recommendedName>
</protein>
<reference evidence="1" key="2">
    <citation type="submission" date="2022-01" db="EMBL/GenBank/DDBJ databases">
        <authorList>
            <person name="Yamashiro T."/>
            <person name="Shiraishi A."/>
            <person name="Satake H."/>
            <person name="Nakayama K."/>
        </authorList>
    </citation>
    <scope>NUCLEOTIDE SEQUENCE</scope>
</reference>
<evidence type="ECO:0000313" key="2">
    <source>
        <dbReference type="Proteomes" id="UP001151760"/>
    </source>
</evidence>
<dbReference type="Proteomes" id="UP001151760">
    <property type="component" value="Unassembled WGS sequence"/>
</dbReference>
<keyword evidence="2" id="KW-1185">Reference proteome</keyword>
<reference evidence="1" key="1">
    <citation type="journal article" date="2022" name="Int. J. Mol. Sci.">
        <title>Draft Genome of Tanacetum Coccineum: Genomic Comparison of Closely Related Tanacetum-Family Plants.</title>
        <authorList>
            <person name="Yamashiro T."/>
            <person name="Shiraishi A."/>
            <person name="Nakayama K."/>
            <person name="Satake H."/>
        </authorList>
    </citation>
    <scope>NUCLEOTIDE SEQUENCE</scope>
</reference>
<organism evidence="1 2">
    <name type="scientific">Tanacetum coccineum</name>
    <dbReference type="NCBI Taxonomy" id="301880"/>
    <lineage>
        <taxon>Eukaryota</taxon>
        <taxon>Viridiplantae</taxon>
        <taxon>Streptophyta</taxon>
        <taxon>Embryophyta</taxon>
        <taxon>Tracheophyta</taxon>
        <taxon>Spermatophyta</taxon>
        <taxon>Magnoliopsida</taxon>
        <taxon>eudicotyledons</taxon>
        <taxon>Gunneridae</taxon>
        <taxon>Pentapetalae</taxon>
        <taxon>asterids</taxon>
        <taxon>campanulids</taxon>
        <taxon>Asterales</taxon>
        <taxon>Asteraceae</taxon>
        <taxon>Asteroideae</taxon>
        <taxon>Anthemideae</taxon>
        <taxon>Anthemidinae</taxon>
        <taxon>Tanacetum</taxon>
    </lineage>
</organism>
<dbReference type="PANTHER" id="PTHR11439:SF463">
    <property type="entry name" value="REVERSE TRANSCRIPTASE TY1_COPIA-TYPE DOMAIN-CONTAINING PROTEIN"/>
    <property type="match status" value="1"/>
</dbReference>